<keyword evidence="2 4" id="KW-0648">Protein biosynthesis</keyword>
<dbReference type="InterPro" id="IPR004369">
    <property type="entry name" value="Prolyl-tRNA_editing_YbaK/EbsC"/>
</dbReference>
<feature type="domain" description="YbaK/aminoacyl-tRNA synthetase-associated" evidence="5">
    <location>
        <begin position="35"/>
        <end position="155"/>
    </location>
</feature>
<dbReference type="Pfam" id="PF04073">
    <property type="entry name" value="tRNA_edit"/>
    <property type="match status" value="1"/>
</dbReference>
<dbReference type="Gene3D" id="3.90.960.10">
    <property type="entry name" value="YbaK/aminoacyl-tRNA synthetase-associated domain"/>
    <property type="match status" value="1"/>
</dbReference>
<name>A0A2S0KE10_9ACTN</name>
<dbReference type="InterPro" id="IPR036754">
    <property type="entry name" value="YbaK/aa-tRNA-synt-asso_dom_sf"/>
</dbReference>
<reference evidence="6 7" key="1">
    <citation type="submission" date="2018-03" db="EMBL/GenBank/DDBJ databases">
        <title>Characteristics and genome of n-alkane degrading marine bacteria Gordonia iterans isolated from crude oil contaminated in Tae-an, South Korea.</title>
        <authorList>
            <person name="Lee S.-S."/>
            <person name="Kim H."/>
        </authorList>
    </citation>
    <scope>NUCLEOTIDE SEQUENCE [LARGE SCALE GENOMIC DNA]</scope>
    <source>
        <strain evidence="6 7">Co17</strain>
    </source>
</reference>
<sequence>MAPTPAIAALEAAGVEHVVHQYKHDRKNSDFGAEAVAVMVERLGVAPAQIFKTLVVDLSAGSRDRAGRLGVAVLPVPQQLSLKAVAKAFGVPKAVMAQPAAVTRATGYVLGGVSPVGAKTALPTVVDSSALEWDRVLASAGKRGLEIELAPADLVAVTGAAVTGIVAG</sequence>
<evidence type="ECO:0000256" key="1">
    <source>
        <dbReference type="ARBA" id="ARBA00009798"/>
    </source>
</evidence>
<keyword evidence="7" id="KW-1185">Reference proteome</keyword>
<dbReference type="GO" id="GO:0016829">
    <property type="term" value="F:lyase activity"/>
    <property type="evidence" value="ECO:0007669"/>
    <property type="project" value="UniProtKB-KW"/>
</dbReference>
<organism evidence="6 7">
    <name type="scientific">Gordonia iterans</name>
    <dbReference type="NCBI Taxonomy" id="1004901"/>
    <lineage>
        <taxon>Bacteria</taxon>
        <taxon>Bacillati</taxon>
        <taxon>Actinomycetota</taxon>
        <taxon>Actinomycetes</taxon>
        <taxon>Mycobacteriales</taxon>
        <taxon>Gordoniaceae</taxon>
        <taxon>Gordonia</taxon>
    </lineage>
</organism>
<dbReference type="GO" id="GO:0002161">
    <property type="term" value="F:aminoacyl-tRNA deacylase activity"/>
    <property type="evidence" value="ECO:0007669"/>
    <property type="project" value="InterPro"/>
</dbReference>
<comment type="similarity">
    <text evidence="1 4">Belongs to the prolyl-tRNA editing family. YbaK/EbsC subfamily.</text>
</comment>
<dbReference type="GO" id="GO:0006412">
    <property type="term" value="P:translation"/>
    <property type="evidence" value="ECO:0007669"/>
    <property type="project" value="UniProtKB-KW"/>
</dbReference>
<dbReference type="KEGG" id="git:C6V83_06160"/>
<dbReference type="SUPFAM" id="SSF55826">
    <property type="entry name" value="YbaK/ProRS associated domain"/>
    <property type="match status" value="1"/>
</dbReference>
<dbReference type="Proteomes" id="UP000239814">
    <property type="component" value="Chromosome"/>
</dbReference>
<dbReference type="PANTHER" id="PTHR30411:SF0">
    <property type="entry name" value="CYS-TRNA(PRO)_CYS-TRNA(CYS) DEACYLASE YBAK"/>
    <property type="match status" value="1"/>
</dbReference>
<dbReference type="PANTHER" id="PTHR30411">
    <property type="entry name" value="CYTOPLASMIC PROTEIN"/>
    <property type="match status" value="1"/>
</dbReference>
<evidence type="ECO:0000313" key="6">
    <source>
        <dbReference type="EMBL" id="AVL99919.1"/>
    </source>
</evidence>
<dbReference type="InterPro" id="IPR007214">
    <property type="entry name" value="YbaK/aa-tRNA-synth-assoc-dom"/>
</dbReference>
<evidence type="ECO:0000256" key="4">
    <source>
        <dbReference type="PIRNR" id="PIRNR006181"/>
    </source>
</evidence>
<gene>
    <name evidence="6" type="ORF">C6V83_06160</name>
</gene>
<dbReference type="RefSeq" id="WP_105941651.1">
    <property type="nucleotide sequence ID" value="NZ_CP027433.1"/>
</dbReference>
<evidence type="ECO:0000313" key="7">
    <source>
        <dbReference type="Proteomes" id="UP000239814"/>
    </source>
</evidence>
<dbReference type="AlphaFoldDB" id="A0A2S0KE10"/>
<dbReference type="PIRSF" id="PIRSF006181">
    <property type="entry name" value="EbsC_YbaK"/>
    <property type="match status" value="1"/>
</dbReference>
<evidence type="ECO:0000259" key="5">
    <source>
        <dbReference type="Pfam" id="PF04073"/>
    </source>
</evidence>
<evidence type="ECO:0000256" key="3">
    <source>
        <dbReference type="ARBA" id="ARBA00023239"/>
    </source>
</evidence>
<dbReference type="CDD" id="cd00002">
    <property type="entry name" value="YbaK_deacylase"/>
    <property type="match status" value="1"/>
</dbReference>
<dbReference type="OrthoDB" id="9809296at2"/>
<evidence type="ECO:0000256" key="2">
    <source>
        <dbReference type="ARBA" id="ARBA00022917"/>
    </source>
</evidence>
<dbReference type="EMBL" id="CP027433">
    <property type="protein sequence ID" value="AVL99919.1"/>
    <property type="molecule type" value="Genomic_DNA"/>
</dbReference>
<accession>A0A2S0KE10</accession>
<protein>
    <recommendedName>
        <fullName evidence="4">Cys-tRNA(Pro)/Cys-tRNA(Cys) deacylase</fullName>
        <ecNumber evidence="4">4.2.-.-</ecNumber>
    </recommendedName>
</protein>
<dbReference type="EC" id="4.2.-.-" evidence="4"/>
<keyword evidence="3 4" id="KW-0456">Lyase</keyword>
<proteinExistence type="inferred from homology"/>